<sequence length="456" mass="51595">MRVTMSAITWRSRLGTSFIVLGLHFVALAAALEADHHKGEESIQIHSHHAFVGREGKNFVLNGEPLYINGWNSYWLMTQAVKERTRSRVTNIFKHGAALGMTVCRSWAFNDATYDALQGSPGVYSEQTFEALDFVVAEAGRHGVRLLLTLVNNLPEYGGKSRYVQWARDAGVDLDHGSDDHFFTHPIVRDYYKAHVKTVLTRVNSITKVVYRNDPAILGWELINEPRCAHESSSDALQAWIEEMAAYVKSLDSKHLLTVGLEGFYKKNSRGTSAANPKHTPRSGTDFIENHEVAGIDFATVHAYPDLWMPWENHAEKQKFFNAWVDAHIKDATEILQMPVLFSEFGLFDSQHRVALYTSMYDRIYESAKQRGAGGGALAWQLLDEDMARLWNDGFAIFPGEDHSMVHLIKRQSCRLKVLSSSSEEYHGCDQSKFPQSIPTRHFEAILAEYQLMMAP</sequence>
<protein>
    <recommendedName>
        <fullName evidence="3">mannan endo-1,4-beta-mannosidase</fullName>
        <ecNumber evidence="3">3.2.1.78</ecNumber>
    </recommendedName>
</protein>
<dbReference type="EnsemblPlants" id="Pp3c6_5880V3.1">
    <property type="protein sequence ID" value="Pp3c6_5880V3.1"/>
    <property type="gene ID" value="Pp3c6_5880"/>
</dbReference>
<dbReference type="OrthoDB" id="406631at2759"/>
<dbReference type="Gramene" id="Pp3c6_5880V3.3">
    <property type="protein sequence ID" value="Pp3c6_5880V3.3"/>
    <property type="gene ID" value="Pp3c6_5880"/>
</dbReference>
<dbReference type="SUPFAM" id="SSF51445">
    <property type="entry name" value="(Trans)glycosidases"/>
    <property type="match status" value="1"/>
</dbReference>
<dbReference type="PROSITE" id="PS00659">
    <property type="entry name" value="GLYCOSYL_HYDROL_F5"/>
    <property type="match status" value="1"/>
</dbReference>
<proteinExistence type="inferred from homology"/>
<dbReference type="RefSeq" id="XP_024377738.1">
    <property type="nucleotide sequence ID" value="XM_024521970.2"/>
</dbReference>
<feature type="chain" id="PRO_5043158277" description="mannan endo-1,4-beta-mannosidase" evidence="6">
    <location>
        <begin position="32"/>
        <end position="456"/>
    </location>
</feature>
<dbReference type="AlphaFoldDB" id="A0A2K1KEK7"/>
<dbReference type="InterPro" id="IPR018087">
    <property type="entry name" value="Glyco_hydro_5_CS"/>
</dbReference>
<dbReference type="STRING" id="3218.A0A2K1KEK7"/>
<evidence type="ECO:0000256" key="3">
    <source>
        <dbReference type="ARBA" id="ARBA00012706"/>
    </source>
</evidence>
<dbReference type="EnsemblPlants" id="Pp3c6_5880V3.2">
    <property type="protein sequence ID" value="Pp3c6_5880V3.2"/>
    <property type="gene ID" value="Pp3c6_5880"/>
</dbReference>
<dbReference type="PANTHER" id="PTHR31451:SF45">
    <property type="entry name" value="MANNAN ENDO-1,4-BETA-MANNOSIDASE 2"/>
    <property type="match status" value="1"/>
</dbReference>
<dbReference type="Pfam" id="PF26410">
    <property type="entry name" value="GH5_mannosidase"/>
    <property type="match status" value="1"/>
</dbReference>
<dbReference type="InterPro" id="IPR017853">
    <property type="entry name" value="GH"/>
</dbReference>
<organism evidence="8">
    <name type="scientific">Physcomitrium patens</name>
    <name type="common">Spreading-leaved earth moss</name>
    <name type="synonym">Physcomitrella patens</name>
    <dbReference type="NCBI Taxonomy" id="3218"/>
    <lineage>
        <taxon>Eukaryota</taxon>
        <taxon>Viridiplantae</taxon>
        <taxon>Streptophyta</taxon>
        <taxon>Embryophyta</taxon>
        <taxon>Bryophyta</taxon>
        <taxon>Bryophytina</taxon>
        <taxon>Bryopsida</taxon>
        <taxon>Funariidae</taxon>
        <taxon>Funariales</taxon>
        <taxon>Funariaceae</taxon>
        <taxon>Physcomitrium</taxon>
    </lineage>
</organism>
<keyword evidence="5" id="KW-0326">Glycosidase</keyword>
<reference evidence="9" key="3">
    <citation type="submission" date="2020-12" db="UniProtKB">
        <authorList>
            <consortium name="EnsemblPlants"/>
        </authorList>
    </citation>
    <scope>IDENTIFICATION</scope>
</reference>
<comment type="catalytic activity">
    <reaction evidence="1">
        <text>Random hydrolysis of (1-&gt;4)-beta-D-mannosidic linkages in mannans, galactomannans and glucomannans.</text>
        <dbReference type="EC" id="3.2.1.78"/>
    </reaction>
</comment>
<comment type="similarity">
    <text evidence="2">Belongs to the glycosyl hydrolase 5 (cellulase A) family.</text>
</comment>
<dbReference type="FunCoup" id="A0A2K1KEK7">
    <property type="interactions" value="193"/>
</dbReference>
<keyword evidence="6" id="KW-0732">Signal</keyword>
<feature type="domain" description="Glycoside hydrolase family 5" evidence="7">
    <location>
        <begin position="50"/>
        <end position="366"/>
    </location>
</feature>
<dbReference type="InterPro" id="IPR001547">
    <property type="entry name" value="Glyco_hydro_5"/>
</dbReference>
<name>A0A2K1KEK7_PHYPA</name>
<dbReference type="GeneID" id="112283371"/>
<reference evidence="8 10" key="2">
    <citation type="journal article" date="2018" name="Plant J.">
        <title>The Physcomitrella patens chromosome-scale assembly reveals moss genome structure and evolution.</title>
        <authorList>
            <person name="Lang D."/>
            <person name="Ullrich K.K."/>
            <person name="Murat F."/>
            <person name="Fuchs J."/>
            <person name="Jenkins J."/>
            <person name="Haas F.B."/>
            <person name="Piednoel M."/>
            <person name="Gundlach H."/>
            <person name="Van Bel M."/>
            <person name="Meyberg R."/>
            <person name="Vives C."/>
            <person name="Morata J."/>
            <person name="Symeonidi A."/>
            <person name="Hiss M."/>
            <person name="Muchero W."/>
            <person name="Kamisugi Y."/>
            <person name="Saleh O."/>
            <person name="Blanc G."/>
            <person name="Decker E.L."/>
            <person name="van Gessel N."/>
            <person name="Grimwood J."/>
            <person name="Hayes R.D."/>
            <person name="Graham S.W."/>
            <person name="Gunter L.E."/>
            <person name="McDaniel S.F."/>
            <person name="Hoernstein S.N.W."/>
            <person name="Larsson A."/>
            <person name="Li F.W."/>
            <person name="Perroud P.F."/>
            <person name="Phillips J."/>
            <person name="Ranjan P."/>
            <person name="Rokshar D.S."/>
            <person name="Rothfels C.J."/>
            <person name="Schneider L."/>
            <person name="Shu S."/>
            <person name="Stevenson D.W."/>
            <person name="Thummler F."/>
            <person name="Tillich M."/>
            <person name="Villarreal Aguilar J.C."/>
            <person name="Widiez T."/>
            <person name="Wong G.K."/>
            <person name="Wymore A."/>
            <person name="Zhang Y."/>
            <person name="Zimmer A.D."/>
            <person name="Quatrano R.S."/>
            <person name="Mayer K.F.X."/>
            <person name="Goodstein D."/>
            <person name="Casacuberta J.M."/>
            <person name="Vandepoele K."/>
            <person name="Reski R."/>
            <person name="Cuming A.C."/>
            <person name="Tuskan G.A."/>
            <person name="Maumus F."/>
            <person name="Salse J."/>
            <person name="Schmutz J."/>
            <person name="Rensing S.A."/>
        </authorList>
    </citation>
    <scope>NUCLEOTIDE SEQUENCE [LARGE SCALE GENOMIC DNA]</scope>
    <source>
        <strain evidence="9 10">cv. Gransden 2004</strain>
    </source>
</reference>
<evidence type="ECO:0000256" key="5">
    <source>
        <dbReference type="ARBA" id="ARBA00023295"/>
    </source>
</evidence>
<gene>
    <name evidence="9" type="primary">LOC112283371</name>
    <name evidence="8" type="ORF">PHYPA_008563</name>
</gene>
<evidence type="ECO:0000256" key="1">
    <source>
        <dbReference type="ARBA" id="ARBA00001678"/>
    </source>
</evidence>
<dbReference type="KEGG" id="ppp:112283371"/>
<accession>A0A2K1KEK7</accession>
<feature type="signal peptide" evidence="6">
    <location>
        <begin position="1"/>
        <end position="31"/>
    </location>
</feature>
<dbReference type="GO" id="GO:0016985">
    <property type="term" value="F:mannan endo-1,4-beta-mannosidase activity"/>
    <property type="evidence" value="ECO:0000318"/>
    <property type="project" value="GO_Central"/>
</dbReference>
<evidence type="ECO:0000256" key="4">
    <source>
        <dbReference type="ARBA" id="ARBA00022801"/>
    </source>
</evidence>
<dbReference type="Proteomes" id="UP000006727">
    <property type="component" value="Chromosome 6"/>
</dbReference>
<dbReference type="EMBL" id="ABEU02000006">
    <property type="protein sequence ID" value="PNR52189.1"/>
    <property type="molecule type" value="Genomic_DNA"/>
</dbReference>
<dbReference type="Gene3D" id="3.20.20.80">
    <property type="entry name" value="Glycosidases"/>
    <property type="match status" value="1"/>
</dbReference>
<keyword evidence="10" id="KW-1185">Reference proteome</keyword>
<evidence type="ECO:0000313" key="8">
    <source>
        <dbReference type="EMBL" id="PNR52189.1"/>
    </source>
</evidence>
<dbReference type="EC" id="3.2.1.78" evidence="3"/>
<evidence type="ECO:0000313" key="9">
    <source>
        <dbReference type="EnsemblPlants" id="Pp3c6_5880V3.1"/>
    </source>
</evidence>
<evidence type="ECO:0000313" key="10">
    <source>
        <dbReference type="Proteomes" id="UP000006727"/>
    </source>
</evidence>
<dbReference type="PaxDb" id="3218-PP1S180_63V6.1"/>
<evidence type="ECO:0000259" key="7">
    <source>
        <dbReference type="Pfam" id="PF26410"/>
    </source>
</evidence>
<keyword evidence="4" id="KW-0378">Hydrolase</keyword>
<dbReference type="EnsemblPlants" id="Pp3c6_5880V3.3">
    <property type="protein sequence ID" value="Pp3c6_5880V3.3"/>
    <property type="gene ID" value="Pp3c6_5880"/>
</dbReference>
<dbReference type="FunFam" id="3.20.20.80:FF:000012">
    <property type="entry name" value="Mannan endo-1,4-beta-mannosidase 6"/>
    <property type="match status" value="1"/>
</dbReference>
<evidence type="ECO:0000256" key="2">
    <source>
        <dbReference type="ARBA" id="ARBA00005641"/>
    </source>
</evidence>
<reference evidence="8 10" key="1">
    <citation type="journal article" date="2008" name="Science">
        <title>The Physcomitrella genome reveals evolutionary insights into the conquest of land by plants.</title>
        <authorList>
            <person name="Rensing S."/>
            <person name="Lang D."/>
            <person name="Zimmer A."/>
            <person name="Terry A."/>
            <person name="Salamov A."/>
            <person name="Shapiro H."/>
            <person name="Nishiyama T."/>
            <person name="Perroud P.-F."/>
            <person name="Lindquist E."/>
            <person name="Kamisugi Y."/>
            <person name="Tanahashi T."/>
            <person name="Sakakibara K."/>
            <person name="Fujita T."/>
            <person name="Oishi K."/>
            <person name="Shin-I T."/>
            <person name="Kuroki Y."/>
            <person name="Toyoda A."/>
            <person name="Suzuki Y."/>
            <person name="Hashimoto A."/>
            <person name="Yamaguchi K."/>
            <person name="Sugano A."/>
            <person name="Kohara Y."/>
            <person name="Fujiyama A."/>
            <person name="Anterola A."/>
            <person name="Aoki S."/>
            <person name="Ashton N."/>
            <person name="Barbazuk W.B."/>
            <person name="Barker E."/>
            <person name="Bennetzen J."/>
            <person name="Bezanilla M."/>
            <person name="Blankenship R."/>
            <person name="Cho S.H."/>
            <person name="Dutcher S."/>
            <person name="Estelle M."/>
            <person name="Fawcett J.A."/>
            <person name="Gundlach H."/>
            <person name="Hanada K."/>
            <person name="Heyl A."/>
            <person name="Hicks K.A."/>
            <person name="Hugh J."/>
            <person name="Lohr M."/>
            <person name="Mayer K."/>
            <person name="Melkozernov A."/>
            <person name="Murata T."/>
            <person name="Nelson D."/>
            <person name="Pils B."/>
            <person name="Prigge M."/>
            <person name="Reiss B."/>
            <person name="Renner T."/>
            <person name="Rombauts S."/>
            <person name="Rushton P."/>
            <person name="Sanderfoot A."/>
            <person name="Schween G."/>
            <person name="Shiu S.-H."/>
            <person name="Stueber K."/>
            <person name="Theodoulou F.L."/>
            <person name="Tu H."/>
            <person name="Van de Peer Y."/>
            <person name="Verrier P.J."/>
            <person name="Waters E."/>
            <person name="Wood A."/>
            <person name="Yang L."/>
            <person name="Cove D."/>
            <person name="Cuming A."/>
            <person name="Hasebe M."/>
            <person name="Lucas S."/>
            <person name="Mishler D.B."/>
            <person name="Reski R."/>
            <person name="Grigoriev I."/>
            <person name="Quatrano R.S."/>
            <person name="Boore J.L."/>
        </authorList>
    </citation>
    <scope>NUCLEOTIDE SEQUENCE [LARGE SCALE GENOMIC DNA]</scope>
    <source>
        <strain evidence="9 10">cv. Gransden 2004</strain>
    </source>
</reference>
<dbReference type="Gramene" id="Pp3c6_5880V3.2">
    <property type="protein sequence ID" value="Pp3c6_5880V3.2"/>
    <property type="gene ID" value="Pp3c6_5880"/>
</dbReference>
<evidence type="ECO:0000256" key="6">
    <source>
        <dbReference type="SAM" id="SignalP"/>
    </source>
</evidence>
<dbReference type="PANTHER" id="PTHR31451">
    <property type="match status" value="1"/>
</dbReference>
<dbReference type="InterPro" id="IPR045053">
    <property type="entry name" value="MAN-like"/>
</dbReference>
<dbReference type="GO" id="GO:0000272">
    <property type="term" value="P:polysaccharide catabolic process"/>
    <property type="evidence" value="ECO:0007669"/>
    <property type="project" value="InterPro"/>
</dbReference>
<dbReference type="Gramene" id="Pp3c6_5880V3.1">
    <property type="protein sequence ID" value="Pp3c6_5880V3.1"/>
    <property type="gene ID" value="Pp3c6_5880"/>
</dbReference>